<dbReference type="EMBL" id="CP114014">
    <property type="protein sequence ID" value="XAY03814.1"/>
    <property type="molecule type" value="Genomic_DNA"/>
</dbReference>
<evidence type="ECO:0000259" key="1">
    <source>
        <dbReference type="Pfam" id="PF18930"/>
    </source>
</evidence>
<gene>
    <name evidence="2" type="ORF">DSM112329_00636</name>
</gene>
<proteinExistence type="predicted"/>
<protein>
    <recommendedName>
        <fullName evidence="1">DUF5679 domain-containing protein</fullName>
    </recommendedName>
</protein>
<sequence length="61" mass="6282">MSDAAVPDPSTAMGWCVCGEKVTIADAQAVTLTNGKPGWQGYCPECGAPLFAIRRAPKAAT</sequence>
<dbReference type="InterPro" id="IPR044044">
    <property type="entry name" value="DUF5679"/>
</dbReference>
<accession>A0AAU7AQA7</accession>
<dbReference type="AlphaFoldDB" id="A0AAU7AQA7"/>
<evidence type="ECO:0000313" key="2">
    <source>
        <dbReference type="EMBL" id="XAY03814.1"/>
    </source>
</evidence>
<feature type="domain" description="DUF5679" evidence="1">
    <location>
        <begin position="18"/>
        <end position="51"/>
    </location>
</feature>
<dbReference type="RefSeq" id="WP_354700365.1">
    <property type="nucleotide sequence ID" value="NZ_CP114014.1"/>
</dbReference>
<dbReference type="Pfam" id="PF18930">
    <property type="entry name" value="DUF5679"/>
    <property type="match status" value="1"/>
</dbReference>
<name>A0AAU7AQA7_9ACTN</name>
<reference evidence="2" key="1">
    <citation type="submission" date="2022-12" db="EMBL/GenBank/DDBJ databases">
        <title>Paraconexibacter alkalitolerans sp. nov. and Baekduia alba sp. nov., isolated from soil and emended description of the genera Paraconexibacter (Chun et al., 2020) and Baekduia (An et al., 2020).</title>
        <authorList>
            <person name="Vieira S."/>
            <person name="Huber K.J."/>
            <person name="Geppert A."/>
            <person name="Wolf J."/>
            <person name="Neumann-Schaal M."/>
            <person name="Muesken M."/>
            <person name="Overmann J."/>
        </authorList>
    </citation>
    <scope>NUCLEOTIDE SEQUENCE</scope>
    <source>
        <strain evidence="2">AEG42_29</strain>
    </source>
</reference>
<organism evidence="2">
    <name type="scientific">Paraconexibacter sp. AEG42_29</name>
    <dbReference type="NCBI Taxonomy" id="2997339"/>
    <lineage>
        <taxon>Bacteria</taxon>
        <taxon>Bacillati</taxon>
        <taxon>Actinomycetota</taxon>
        <taxon>Thermoleophilia</taxon>
        <taxon>Solirubrobacterales</taxon>
        <taxon>Paraconexibacteraceae</taxon>
        <taxon>Paraconexibacter</taxon>
    </lineage>
</organism>
<dbReference type="KEGG" id="parq:DSM112329_00636"/>